<protein>
    <submittedName>
        <fullName evidence="8">Putative membrane protein YphA (DoxX/SURF4 family)</fullName>
    </submittedName>
</protein>
<dbReference type="Pfam" id="PF07291">
    <property type="entry name" value="MauE"/>
    <property type="match status" value="1"/>
</dbReference>
<dbReference type="GO" id="GO:0016020">
    <property type="term" value="C:membrane"/>
    <property type="evidence" value="ECO:0007669"/>
    <property type="project" value="UniProtKB-SubCell"/>
</dbReference>
<keyword evidence="4 6" id="KW-0472">Membrane</keyword>
<dbReference type="Proteomes" id="UP000523079">
    <property type="component" value="Unassembled WGS sequence"/>
</dbReference>
<dbReference type="GO" id="GO:0030416">
    <property type="term" value="P:methylamine metabolic process"/>
    <property type="evidence" value="ECO:0007669"/>
    <property type="project" value="InterPro"/>
</dbReference>
<name>A0A7W3P6P6_9ACTN</name>
<dbReference type="RefSeq" id="WP_182560782.1">
    <property type="nucleotide sequence ID" value="NZ_JACGWT010000004.1"/>
</dbReference>
<feature type="transmembrane region" description="Helical" evidence="6">
    <location>
        <begin position="21"/>
        <end position="39"/>
    </location>
</feature>
<keyword evidence="9" id="KW-1185">Reference proteome</keyword>
<accession>A0A7W3P6P6</accession>
<feature type="transmembrane region" description="Helical" evidence="6">
    <location>
        <begin position="129"/>
        <end position="148"/>
    </location>
</feature>
<evidence type="ECO:0000256" key="3">
    <source>
        <dbReference type="ARBA" id="ARBA00022989"/>
    </source>
</evidence>
<evidence type="ECO:0000313" key="9">
    <source>
        <dbReference type="Proteomes" id="UP000523079"/>
    </source>
</evidence>
<feature type="transmembrane region" description="Helical" evidence="6">
    <location>
        <begin position="89"/>
        <end position="109"/>
    </location>
</feature>
<reference evidence="8 9" key="1">
    <citation type="submission" date="2020-07" db="EMBL/GenBank/DDBJ databases">
        <title>Sequencing the genomes of 1000 actinobacteria strains.</title>
        <authorList>
            <person name="Klenk H.-P."/>
        </authorList>
    </citation>
    <scope>NUCLEOTIDE SEQUENCE [LARGE SCALE GENOMIC DNA]</scope>
    <source>
        <strain evidence="8 9">DSM 100723</strain>
    </source>
</reference>
<evidence type="ECO:0000259" key="7">
    <source>
        <dbReference type="Pfam" id="PF07291"/>
    </source>
</evidence>
<organism evidence="8 9">
    <name type="scientific">Microlunatus kandeliicorticis</name>
    <dbReference type="NCBI Taxonomy" id="1759536"/>
    <lineage>
        <taxon>Bacteria</taxon>
        <taxon>Bacillati</taxon>
        <taxon>Actinomycetota</taxon>
        <taxon>Actinomycetes</taxon>
        <taxon>Propionibacteriales</taxon>
        <taxon>Propionibacteriaceae</taxon>
        <taxon>Microlunatus</taxon>
    </lineage>
</organism>
<dbReference type="InterPro" id="IPR009908">
    <property type="entry name" value="Methylamine_util_MauE"/>
</dbReference>
<evidence type="ECO:0000313" key="8">
    <source>
        <dbReference type="EMBL" id="MBA8795194.1"/>
    </source>
</evidence>
<evidence type="ECO:0000256" key="5">
    <source>
        <dbReference type="SAM" id="MobiDB-lite"/>
    </source>
</evidence>
<gene>
    <name evidence="8" type="ORF">FHX74_002822</name>
</gene>
<evidence type="ECO:0000256" key="1">
    <source>
        <dbReference type="ARBA" id="ARBA00004141"/>
    </source>
</evidence>
<comment type="subcellular location">
    <subcellularLocation>
        <location evidence="1">Membrane</location>
        <topology evidence="1">Multi-pass membrane protein</topology>
    </subcellularLocation>
</comment>
<proteinExistence type="predicted"/>
<evidence type="ECO:0000256" key="2">
    <source>
        <dbReference type="ARBA" id="ARBA00022692"/>
    </source>
</evidence>
<keyword evidence="2 6" id="KW-0812">Transmembrane</keyword>
<evidence type="ECO:0000256" key="4">
    <source>
        <dbReference type="ARBA" id="ARBA00023136"/>
    </source>
</evidence>
<evidence type="ECO:0000256" key="6">
    <source>
        <dbReference type="SAM" id="Phobius"/>
    </source>
</evidence>
<dbReference type="EMBL" id="JACGWT010000004">
    <property type="protein sequence ID" value="MBA8795194.1"/>
    <property type="molecule type" value="Genomic_DNA"/>
</dbReference>
<dbReference type="AlphaFoldDB" id="A0A7W3P6P6"/>
<feature type="transmembrane region" description="Helical" evidence="6">
    <location>
        <begin position="59"/>
        <end position="82"/>
    </location>
</feature>
<feature type="compositionally biased region" description="Basic and acidic residues" evidence="5">
    <location>
        <begin position="188"/>
        <end position="200"/>
    </location>
</feature>
<feature type="domain" description="Methylamine utilisation protein MauE" evidence="7">
    <location>
        <begin position="17"/>
        <end position="148"/>
    </location>
</feature>
<feature type="region of interest" description="Disordered" evidence="5">
    <location>
        <begin position="158"/>
        <end position="215"/>
    </location>
</feature>
<comment type="caution">
    <text evidence="8">The sequence shown here is derived from an EMBL/GenBank/DDBJ whole genome shotgun (WGS) entry which is preliminary data.</text>
</comment>
<keyword evidence="3 6" id="KW-1133">Transmembrane helix</keyword>
<sequence length="215" mass="21986">MSPARRPGTPGPRWSVWARTVVRLLLAAVFVVAGANKVLDLRISIDSVEAYQLLPAPLAHVVGVGLPFAEIVLGLVLAAGLVTRAAAAVAAVVLAGFTAAVVSVAARGIDIDCGCFGGGGPVAPGQTGYGLEIVRDLLLLAAAVWLVVRPATRLSLAGGLHRPDDPAEPAPEEPVTTSGSASADDLGELDRLDALDRLDGSGDPDGAWAQPRRRT</sequence>